<evidence type="ECO:0000313" key="2">
    <source>
        <dbReference type="EMBL" id="AYM85590.1"/>
    </source>
</evidence>
<protein>
    <recommendedName>
        <fullName evidence="4">Glycosyltransferase 2-like domain-containing protein</fullName>
    </recommendedName>
</protein>
<organism evidence="2 3">
    <name type="scientific">Pseudoalteromonas agarivorans</name>
    <dbReference type="NCBI Taxonomy" id="176102"/>
    <lineage>
        <taxon>Bacteria</taxon>
        <taxon>Pseudomonadati</taxon>
        <taxon>Pseudomonadota</taxon>
        <taxon>Gammaproteobacteria</taxon>
        <taxon>Alteromonadales</taxon>
        <taxon>Pseudoalteromonadaceae</taxon>
        <taxon>Pseudoalteromonas</taxon>
    </lineage>
</organism>
<proteinExistence type="predicted"/>
<dbReference type="Gene3D" id="3.90.550.10">
    <property type="entry name" value="Spore Coat Polysaccharide Biosynthesis Protein SpsA, Chain A"/>
    <property type="match status" value="1"/>
</dbReference>
<accession>A0AAD0TZT2</accession>
<dbReference type="SUPFAM" id="SSF53448">
    <property type="entry name" value="Nucleotide-diphospho-sugar transferases"/>
    <property type="match status" value="1"/>
</dbReference>
<dbReference type="Pfam" id="PF13704">
    <property type="entry name" value="Glyco_tranf_2_4"/>
    <property type="match status" value="1"/>
</dbReference>
<feature type="coiled-coil region" evidence="1">
    <location>
        <begin position="298"/>
        <end position="332"/>
    </location>
</feature>
<dbReference type="EMBL" id="CP033065">
    <property type="protein sequence ID" value="AYM85590.1"/>
    <property type="molecule type" value="Genomic_DNA"/>
</dbReference>
<dbReference type="AlphaFoldDB" id="A0AAD0TZT2"/>
<evidence type="ECO:0000313" key="3">
    <source>
        <dbReference type="Proteomes" id="UP000279995"/>
    </source>
</evidence>
<reference evidence="2 3" key="1">
    <citation type="submission" date="2018-10" db="EMBL/GenBank/DDBJ databases">
        <title>Complete Genome Sequence and Transcriptomic Profiles of a Marine Bacterium, Pseudoalteromonas agarivorans Hao 2018.</title>
        <authorList>
            <person name="Hao L."/>
        </authorList>
    </citation>
    <scope>NUCLEOTIDE SEQUENCE [LARGE SCALE GENOMIC DNA]</scope>
    <source>
        <strain evidence="2 3">Hao 2018</strain>
    </source>
</reference>
<keyword evidence="1" id="KW-0175">Coiled coil</keyword>
<dbReference type="Proteomes" id="UP000279995">
    <property type="component" value="Chromosome I"/>
</dbReference>
<evidence type="ECO:0000256" key="1">
    <source>
        <dbReference type="SAM" id="Coils"/>
    </source>
</evidence>
<gene>
    <name evidence="2" type="ORF">D9T18_02205</name>
</gene>
<name>A0AAD0TZT2_9GAMM</name>
<dbReference type="InterPro" id="IPR029044">
    <property type="entry name" value="Nucleotide-diphossugar_trans"/>
</dbReference>
<sequence length="355" mass="41422">MLGFKQHYLDTKLIIHAYLLCYNEEKIIKSTLDYYSKFCSKIFVLDNMSTDKSCEIASQYENVTIIKWQNNGFIDESLYVSLKTQTYKNYSRKGGEFTSEVADWIISCDMDEILYHPDLISAIKEYDKLGVTVPCITGFNVLGDEEINPKQDIIKQYSKAIRAKPFDKRILFRCDFDMTYSFGCHPKGYGFEHMKQTYRYKSSDDFPLALLHYKHIGQRFYEAGEKNSPRVNPKKLWLSEKNTQLGPGSHYLNIKSGALKKITEDQGTQLFDENYNIRFKSFPSCTKDKGLNAEQVKSALAKNEVDFLRDLAVKLEREKAKYRAESIKLLELALRFRPEGQFIKNKLKQYLKRIN</sequence>
<evidence type="ECO:0008006" key="4">
    <source>
        <dbReference type="Google" id="ProtNLM"/>
    </source>
</evidence>